<reference evidence="1" key="1">
    <citation type="submission" date="2020-02" db="EMBL/GenBank/DDBJ databases">
        <authorList>
            <person name="Palmer J.M."/>
        </authorList>
    </citation>
    <scope>NUCLEOTIDE SEQUENCE</scope>
    <source>
        <strain evidence="1">EPUS1.4</strain>
        <tissue evidence="1">Thallus</tissue>
    </source>
</reference>
<gene>
    <name evidence="1" type="ORF">GJ744_005617</name>
</gene>
<accession>A0A8H7A4K5</accession>
<name>A0A8H7A4K5_9EURO</name>
<evidence type="ECO:0000313" key="2">
    <source>
        <dbReference type="Proteomes" id="UP000606974"/>
    </source>
</evidence>
<organism evidence="1 2">
    <name type="scientific">Endocarpon pusillum</name>
    <dbReference type="NCBI Taxonomy" id="364733"/>
    <lineage>
        <taxon>Eukaryota</taxon>
        <taxon>Fungi</taxon>
        <taxon>Dikarya</taxon>
        <taxon>Ascomycota</taxon>
        <taxon>Pezizomycotina</taxon>
        <taxon>Eurotiomycetes</taxon>
        <taxon>Chaetothyriomycetidae</taxon>
        <taxon>Verrucariales</taxon>
        <taxon>Verrucariaceae</taxon>
        <taxon>Endocarpon</taxon>
    </lineage>
</organism>
<dbReference type="EMBL" id="JAACFV010000241">
    <property type="protein sequence ID" value="KAF7502530.1"/>
    <property type="molecule type" value="Genomic_DNA"/>
</dbReference>
<evidence type="ECO:0000313" key="1">
    <source>
        <dbReference type="EMBL" id="KAF7502530.1"/>
    </source>
</evidence>
<keyword evidence="2" id="KW-1185">Reference proteome</keyword>
<proteinExistence type="predicted"/>
<dbReference type="Proteomes" id="UP000606974">
    <property type="component" value="Unassembled WGS sequence"/>
</dbReference>
<sequence length="103" mass="11911">MVWKEPVESPMSPEALRKRLVSEAHFPLQSPQMMKMPTKDWSRWIPGASAYHNKPYLCFAKMRQFLGLVWIVLQDEACCSDQLTAHESLQKSTREAEVVQMGM</sequence>
<comment type="caution">
    <text evidence="1">The sequence shown here is derived from an EMBL/GenBank/DDBJ whole genome shotgun (WGS) entry which is preliminary data.</text>
</comment>
<dbReference type="AlphaFoldDB" id="A0A8H7A4K5"/>
<protein>
    <submittedName>
        <fullName evidence="1">Uncharacterized protein</fullName>
    </submittedName>
</protein>